<feature type="domain" description="IcmF-related" evidence="4">
    <location>
        <begin position="488"/>
        <end position="767"/>
    </location>
</feature>
<evidence type="ECO:0000313" key="7">
    <source>
        <dbReference type="EMBL" id="CAH0539704.1"/>
    </source>
</evidence>
<evidence type="ECO:0008006" key="9">
    <source>
        <dbReference type="Google" id="ProtNLM"/>
    </source>
</evidence>
<dbReference type="Pfam" id="PF06761">
    <property type="entry name" value="IcmF-related"/>
    <property type="match status" value="1"/>
</dbReference>
<proteinExistence type="predicted"/>
<evidence type="ECO:0000256" key="2">
    <source>
        <dbReference type="SAM" id="Phobius"/>
    </source>
</evidence>
<keyword evidence="2" id="KW-0812">Transmembrane</keyword>
<comment type="caution">
    <text evidence="7">The sequence shown here is derived from an EMBL/GenBank/DDBJ whole genome shotgun (WGS) entry which is preliminary data.</text>
</comment>
<dbReference type="InterPro" id="IPR025743">
    <property type="entry name" value="TssM1_N"/>
</dbReference>
<feature type="transmembrane region" description="Helical" evidence="2">
    <location>
        <begin position="412"/>
        <end position="434"/>
    </location>
</feature>
<reference evidence="7" key="1">
    <citation type="submission" date="2021-11" db="EMBL/GenBank/DDBJ databases">
        <authorList>
            <person name="Rodrigo-Torres L."/>
            <person name="Arahal R. D."/>
            <person name="Lucena T."/>
        </authorList>
    </citation>
    <scope>NUCLEOTIDE SEQUENCE</scope>
    <source>
        <strain evidence="7">CECT 7928</strain>
    </source>
</reference>
<dbReference type="NCBIfam" id="TIGR03348">
    <property type="entry name" value="VI_IcmF"/>
    <property type="match status" value="1"/>
</dbReference>
<dbReference type="InterPro" id="IPR048677">
    <property type="entry name" value="TssM1_hel"/>
</dbReference>
<dbReference type="RefSeq" id="WP_237361692.1">
    <property type="nucleotide sequence ID" value="NZ_CAKLDM010000002.1"/>
</dbReference>
<keyword evidence="8" id="KW-1185">Reference proteome</keyword>
<name>A0ABM9A551_9VIBR</name>
<dbReference type="Pfam" id="PF21070">
    <property type="entry name" value="IcmF_helical"/>
    <property type="match status" value="1"/>
</dbReference>
<accession>A0ABM9A551</accession>
<dbReference type="InterPro" id="IPR017731">
    <property type="entry name" value="TssM1-like"/>
</dbReference>
<dbReference type="Pfam" id="PF06744">
    <property type="entry name" value="IcmF_C"/>
    <property type="match status" value="1"/>
</dbReference>
<evidence type="ECO:0000256" key="1">
    <source>
        <dbReference type="SAM" id="MobiDB-lite"/>
    </source>
</evidence>
<feature type="region of interest" description="Disordered" evidence="1">
    <location>
        <begin position="775"/>
        <end position="799"/>
    </location>
</feature>
<keyword evidence="2" id="KW-0472">Membrane</keyword>
<evidence type="ECO:0000259" key="3">
    <source>
        <dbReference type="Pfam" id="PF06744"/>
    </source>
</evidence>
<gene>
    <name evidence="7" type="ORF">VMF7928_02381</name>
</gene>
<feature type="transmembrane region" description="Helical" evidence="2">
    <location>
        <begin position="14"/>
        <end position="36"/>
    </location>
</feature>
<dbReference type="PANTHER" id="PTHR36153:SF1">
    <property type="entry name" value="TYPE VI SECRETION SYSTEM COMPONENT TSSM1"/>
    <property type="match status" value="1"/>
</dbReference>
<feature type="domain" description="Type VI secretion system component TssM1 helical" evidence="6">
    <location>
        <begin position="900"/>
        <end position="998"/>
    </location>
</feature>
<dbReference type="PANTHER" id="PTHR36153">
    <property type="entry name" value="INNER MEMBRANE PROTEIN-RELATED"/>
    <property type="match status" value="1"/>
</dbReference>
<dbReference type="Proteomes" id="UP000838748">
    <property type="component" value="Unassembled WGS sequence"/>
</dbReference>
<evidence type="ECO:0000259" key="6">
    <source>
        <dbReference type="Pfam" id="PF21070"/>
    </source>
</evidence>
<feature type="domain" description="Type VI secretion system IcmF C-terminal" evidence="3">
    <location>
        <begin position="1009"/>
        <end position="1112"/>
    </location>
</feature>
<evidence type="ECO:0000259" key="5">
    <source>
        <dbReference type="Pfam" id="PF14331"/>
    </source>
</evidence>
<evidence type="ECO:0000259" key="4">
    <source>
        <dbReference type="Pfam" id="PF06761"/>
    </source>
</evidence>
<protein>
    <recommendedName>
        <fullName evidence="9">Type VI secretion system membrane subunit TssM</fullName>
    </recommendedName>
</protein>
<keyword evidence="2" id="KW-1133">Transmembrane helix</keyword>
<feature type="compositionally biased region" description="Basic and acidic residues" evidence="1">
    <location>
        <begin position="777"/>
        <end position="787"/>
    </location>
</feature>
<dbReference type="InterPro" id="IPR009612">
    <property type="entry name" value="IcmF-rel"/>
</dbReference>
<dbReference type="EMBL" id="CAKLDM010000002">
    <property type="protein sequence ID" value="CAH0539704.1"/>
    <property type="molecule type" value="Genomic_DNA"/>
</dbReference>
<sequence length="1132" mass="129538">MADDKSSKGNRRKALGFAALTSVFFYTAGTAAVMLTPLKSNLIMMLVINLAFSLIIGLIAYLLFNKFKGKKAEKSNEIAVINKRRKQLIAHFNRMQRLQQRKRRFQSKYDHPIYLLLSSNPLQDRNIITQMGYEAYKVDDFGNDIEFPILFWLGEHSTLISISLDEDQRPEYLKTLCKCLNKWRPRQAINGILLTTEASFLLENSETITHKADELKSHIKTYNHSFGLDLPVYNVITNMGSISDFCQFFSAFDESKRDDVFGATFPFQKTGGIDANWYNDEYDHLISQLIASMSNALSGQLNQEFRNSIASAPFQFGLLKQNLWAFLQRLYRGEQLSNGLLFRGFYFTHNGQEHAQNDILAGTVNHSLGNETFTQHQQMPIHQTLFAQRIMSHVVLNEHELTGVNKRKENTLILSQVLYTAFWVLLLVGVLATIKFDFDFQSQRDSRADMMLDRYKEAIAASPYDIENLEENIPNLYSLYRIYDLYRQPEPWYAVPLILGPSIKQAVENAYFSELQAVLLPSMENMLEKDLFVYVNLEDQSKTLALLNDYRLLFNPQRTNIQELKSYFITSLQDQGDADTVSVAQLRALLDDVFSHDLVPKKPNMDLEKLAKKVINQTGIETLLYDHIIHSPKYSTRIDIRKELGSNFDRLFSFSSNYVGYFVPYLYTPTGFNELDLSVDSPAIQEALKAYEGVAGTAPSALEMYRISRDLRQMYQNDYINYWRNFINNVKAKPVTNPSELNNAVNLLAETSDNPLTKLLTVINKYTSVELAMPKAQKTEDQKKEAKAAMQQDQDSKRSARQITINFRNYHTVMNENSQNIRPIDNLMKSIAKAKTWLDKFYTSEEPEKLAFQTLSATLKVENPVSTLAKEASNQPSMVNALLTDVTQQSNDMVMSLAHDYLNSSWNAEVYRSYQQTIKPFYPFDKKSKIDASVADVKAFFSTEGTLSNFYNTTLKNFSFESGKNPYLPGLLPNTGLALSPKLWTMIDKSRDIRKALFLSDPNNISIQFQMKAIDMSPSITEFSISTDKPIFTYRHGPTLWSQQSWQGESQLEDLLSVDVAAQSTTIAKESYEGSWNWFRLIEPRVKDTTAQDTQVEFDFGKDKVRLAIKTQGRENPFVPGFFSAFNLPSAI</sequence>
<evidence type="ECO:0000313" key="8">
    <source>
        <dbReference type="Proteomes" id="UP000838748"/>
    </source>
</evidence>
<dbReference type="InterPro" id="IPR053156">
    <property type="entry name" value="T6SS_TssM-like"/>
</dbReference>
<organism evidence="7 8">
    <name type="scientific">Vibrio marisflavi CECT 7928</name>
    <dbReference type="NCBI Taxonomy" id="634439"/>
    <lineage>
        <taxon>Bacteria</taxon>
        <taxon>Pseudomonadati</taxon>
        <taxon>Pseudomonadota</taxon>
        <taxon>Gammaproteobacteria</taxon>
        <taxon>Vibrionales</taxon>
        <taxon>Vibrionaceae</taxon>
        <taxon>Vibrio</taxon>
    </lineage>
</organism>
<feature type="domain" description="Type VI secretion system component TssM1 N-terminal" evidence="5">
    <location>
        <begin position="172"/>
        <end position="412"/>
    </location>
</feature>
<feature type="transmembrane region" description="Helical" evidence="2">
    <location>
        <begin position="42"/>
        <end position="64"/>
    </location>
</feature>
<dbReference type="InterPro" id="IPR010623">
    <property type="entry name" value="IcmF_C"/>
</dbReference>
<dbReference type="Pfam" id="PF14331">
    <property type="entry name" value="IcmF-related_N"/>
    <property type="match status" value="1"/>
</dbReference>